<dbReference type="EMBL" id="CP002505">
    <property type="protein sequence ID" value="ADW73593.1"/>
    <property type="molecule type" value="Genomic_DNA"/>
</dbReference>
<reference evidence="2 4" key="3">
    <citation type="submission" date="2024-09" db="EMBL/GenBank/DDBJ databases">
        <title>Genomes of Rahnella.</title>
        <authorList>
            <person name="Mnguni F.C."/>
            <person name="Shin G.Y."/>
            <person name="Coutinho T."/>
        </authorList>
    </citation>
    <scope>NUCLEOTIDE SEQUENCE [LARGE SCALE GENOMIC DNA]</scope>
    <source>
        <strain evidence="2 4">20WA0057</strain>
    </source>
</reference>
<protein>
    <submittedName>
        <fullName evidence="2">DUF1493 family protein</fullName>
    </submittedName>
</protein>
<dbReference type="RefSeq" id="WP_013575295.1">
    <property type="nucleotide sequence ID" value="NC_015061.1"/>
</dbReference>
<dbReference type="InterPro" id="IPR010862">
    <property type="entry name" value="DUF1493"/>
</dbReference>
<dbReference type="OrthoDB" id="6476622at2"/>
<dbReference type="AlphaFoldDB" id="A0A0H3F9J1"/>
<evidence type="ECO:0000313" key="3">
    <source>
        <dbReference type="Proteomes" id="UP000007257"/>
    </source>
</evidence>
<keyword evidence="4" id="KW-1185">Reference proteome</keyword>
<dbReference type="Proteomes" id="UP001598201">
    <property type="component" value="Unassembled WGS sequence"/>
</dbReference>
<dbReference type="Proteomes" id="UP000007257">
    <property type="component" value="Chromosome"/>
</dbReference>
<reference evidence="3" key="1">
    <citation type="submission" date="2011-01" db="EMBL/GenBank/DDBJ databases">
        <title>Complete sequence of chromosome of Rahnella sp. Y9602.</title>
        <authorList>
            <consortium name="US DOE Joint Genome Institute"/>
            <person name="Lucas S."/>
            <person name="Copeland A."/>
            <person name="Lapidus A."/>
            <person name="Cheng J.-F."/>
            <person name="Goodwin L."/>
            <person name="Pitluck S."/>
            <person name="Lu M."/>
            <person name="Detter J.C."/>
            <person name="Han C."/>
            <person name="Tapia R."/>
            <person name="Land M."/>
            <person name="Hauser L."/>
            <person name="Kyrpides N."/>
            <person name="Ivanova N."/>
            <person name="Ovchinnikova G."/>
            <person name="Pagani I."/>
            <person name="Sobecky P.A."/>
            <person name="Martinez R.J."/>
            <person name="Woyke T."/>
        </authorList>
    </citation>
    <scope>NUCLEOTIDE SEQUENCE [LARGE SCALE GENOMIC DNA]</scope>
    <source>
        <strain evidence="3">Y9602</strain>
    </source>
</reference>
<sequence length="104" mass="13077">MAIDESEILQYITENYSERKKPVSKDWTFREHFYFVPEELEEMLLDLFTRYNIKHDNFNIDDYFQPELPWWWFRLRREYKEKSYKTLTVEMIIESAKAGKWLYD</sequence>
<dbReference type="eggNOG" id="ENOG5032UDY">
    <property type="taxonomic scope" value="Bacteria"/>
</dbReference>
<proteinExistence type="predicted"/>
<gene>
    <name evidence="1" type="ordered locus">Rahaq_1978</name>
    <name evidence="2" type="ORF">ACFPK4_27275</name>
</gene>
<accession>A0A0H3F9J1</accession>
<name>A0A0H3F9J1_RAHSY</name>
<dbReference type="HOGENOM" id="CLU_152554_4_0_6"/>
<dbReference type="KEGG" id="rah:Rahaq_1978"/>
<evidence type="ECO:0000313" key="4">
    <source>
        <dbReference type="Proteomes" id="UP001598201"/>
    </source>
</evidence>
<evidence type="ECO:0000313" key="2">
    <source>
        <dbReference type="EMBL" id="MFD3227232.1"/>
    </source>
</evidence>
<evidence type="ECO:0000313" key="1">
    <source>
        <dbReference type="EMBL" id="ADW73593.1"/>
    </source>
</evidence>
<reference evidence="1 3" key="2">
    <citation type="journal article" date="2012" name="J. Bacteriol.">
        <title>Complete Genome Sequence of Rahnella sp. Strain Y9602, a Gammaproteobacterium Isolate from Metal- and Radionuclide-Contaminated Soil.</title>
        <authorList>
            <person name="Martinez R.J."/>
            <person name="Bruce D."/>
            <person name="Detter C."/>
            <person name="Goodwin L.A."/>
            <person name="Han J."/>
            <person name="Han C.S."/>
            <person name="Held B."/>
            <person name="Land M.L."/>
            <person name="Mikhailova N."/>
            <person name="Nolan M."/>
            <person name="Pennacchio L."/>
            <person name="Pitluck S."/>
            <person name="Tapia R."/>
            <person name="Woyke T."/>
            <person name="Sobecky P.A."/>
        </authorList>
    </citation>
    <scope>NUCLEOTIDE SEQUENCE [LARGE SCALE GENOMIC DNA]</scope>
    <source>
        <strain evidence="1 3">Y9602</strain>
    </source>
</reference>
<dbReference type="EMBL" id="JBHUCJ010000173">
    <property type="protein sequence ID" value="MFD3227232.1"/>
    <property type="molecule type" value="Genomic_DNA"/>
</dbReference>
<organism evidence="1 3">
    <name type="scientific">Rahnella sp. (strain Y9602)</name>
    <dbReference type="NCBI Taxonomy" id="2703885"/>
    <lineage>
        <taxon>Bacteria</taxon>
        <taxon>Pseudomonadati</taxon>
        <taxon>Pseudomonadota</taxon>
        <taxon>Gammaproteobacteria</taxon>
        <taxon>Enterobacterales</taxon>
        <taxon>Yersiniaceae</taxon>
        <taxon>Rahnella</taxon>
    </lineage>
</organism>
<dbReference type="Pfam" id="PF07377">
    <property type="entry name" value="DUF1493"/>
    <property type="match status" value="1"/>
</dbReference>